<name>R7GAP7_9FIRM</name>
<dbReference type="CDD" id="cd02042">
    <property type="entry name" value="ParAB_family"/>
    <property type="match status" value="1"/>
</dbReference>
<dbReference type="InterPro" id="IPR025669">
    <property type="entry name" value="AAA_dom"/>
</dbReference>
<comment type="caution">
    <text evidence="2">The sequence shown here is derived from an EMBL/GenBank/DDBJ whole genome shotgun (WGS) entry which is preliminary data.</text>
</comment>
<dbReference type="EMBL" id="CBIN010000186">
    <property type="protein sequence ID" value="CDE23042.1"/>
    <property type="molecule type" value="Genomic_DNA"/>
</dbReference>
<dbReference type="InterPro" id="IPR027417">
    <property type="entry name" value="P-loop_NTPase"/>
</dbReference>
<reference evidence="2" key="1">
    <citation type="submission" date="2012-11" db="EMBL/GenBank/DDBJ databases">
        <title>Dependencies among metagenomic species, viruses, plasmids and units of genetic variation.</title>
        <authorList>
            <person name="Nielsen H.B."/>
            <person name="Almeida M."/>
            <person name="Juncker A.S."/>
            <person name="Rasmussen S."/>
            <person name="Li J."/>
            <person name="Sunagawa S."/>
            <person name="Plichta D."/>
            <person name="Gautier L."/>
            <person name="Le Chatelier E."/>
            <person name="Peletier E."/>
            <person name="Bonde I."/>
            <person name="Nielsen T."/>
            <person name="Manichanh C."/>
            <person name="Arumugam M."/>
            <person name="Batto J."/>
            <person name="Santos M.B.Q.D."/>
            <person name="Blom N."/>
            <person name="Borruel N."/>
            <person name="Burgdorf K.S."/>
            <person name="Boumezbeur F."/>
            <person name="Casellas F."/>
            <person name="Dore J."/>
            <person name="Guarner F."/>
            <person name="Hansen T."/>
            <person name="Hildebrand F."/>
            <person name="Kaas R.S."/>
            <person name="Kennedy S."/>
            <person name="Kristiansen K."/>
            <person name="Kultima J.R."/>
            <person name="Leonard P."/>
            <person name="Levenez F."/>
            <person name="Lund O."/>
            <person name="Moumen B."/>
            <person name="Le Paslier D."/>
            <person name="Pons N."/>
            <person name="Pedersen O."/>
            <person name="Prifti E."/>
            <person name="Qin J."/>
            <person name="Raes J."/>
            <person name="Tap J."/>
            <person name="Tims S."/>
            <person name="Ussery D.W."/>
            <person name="Yamada T."/>
            <person name="MetaHit consortium"/>
            <person name="Renault P."/>
            <person name="Sicheritz-Ponten T."/>
            <person name="Bork P."/>
            <person name="Wang J."/>
            <person name="Brunak S."/>
            <person name="Ehrlich S.D."/>
        </authorList>
    </citation>
    <scope>NUCLEOTIDE SEQUENCE [LARGE SCALE GENOMIC DNA]</scope>
</reference>
<dbReference type="SUPFAM" id="SSF52540">
    <property type="entry name" value="P-loop containing nucleoside triphosphate hydrolases"/>
    <property type="match status" value="1"/>
</dbReference>
<protein>
    <submittedName>
        <fullName evidence="2">Sporulation initiation inhibitor protein Soj family protein</fullName>
    </submittedName>
</protein>
<evidence type="ECO:0000259" key="1">
    <source>
        <dbReference type="Pfam" id="PF13614"/>
    </source>
</evidence>
<dbReference type="AlphaFoldDB" id="R7GAP7"/>
<proteinExistence type="predicted"/>
<dbReference type="Pfam" id="PF13614">
    <property type="entry name" value="AAA_31"/>
    <property type="match status" value="1"/>
</dbReference>
<evidence type="ECO:0000313" key="2">
    <source>
        <dbReference type="EMBL" id="CDE23042.1"/>
    </source>
</evidence>
<sequence length="251" mass="28032">MTRTISILNQKGGVGKTTTSVNLANVLGSKDYKVLVIDLDPQANSTDMLINIVDEEGYTFVDSVLEGKEEAITYPTVFANVNILPSRLDLATTEKNILISPKAQHNRLYKGIKGIMKQYDFIIIDCPPILNMLTVNALNVSDEVIIPIKIDKAAEKGFEMTLRNIKDMSESYDLDIVYKVLFTMVTRTNVDKMKIEEITNACDAGCVIHTHIRNQAKPIKEATYSQKSIINAKTGVGNDYVDLVNELLEEW</sequence>
<evidence type="ECO:0000313" key="3">
    <source>
        <dbReference type="Proteomes" id="UP000018093"/>
    </source>
</evidence>
<organism evidence="2 3">
    <name type="scientific">Amedibacillus dolichus CAG:375</name>
    <dbReference type="NCBI Taxonomy" id="1263076"/>
    <lineage>
        <taxon>Bacteria</taxon>
        <taxon>Bacillati</taxon>
        <taxon>Bacillota</taxon>
        <taxon>Erysipelotrichia</taxon>
        <taxon>Erysipelotrichales</taxon>
        <taxon>Erysipelotrichaceae</taxon>
        <taxon>Amedibacillus</taxon>
    </lineage>
</organism>
<accession>R7GAP7</accession>
<dbReference type="Gene3D" id="3.40.50.300">
    <property type="entry name" value="P-loop containing nucleotide triphosphate hydrolases"/>
    <property type="match status" value="1"/>
</dbReference>
<gene>
    <name evidence="2" type="ORF">BN631_01512</name>
</gene>
<dbReference type="PANTHER" id="PTHR13696">
    <property type="entry name" value="P-LOOP CONTAINING NUCLEOSIDE TRIPHOSPHATE HYDROLASE"/>
    <property type="match status" value="1"/>
</dbReference>
<feature type="domain" description="AAA" evidence="1">
    <location>
        <begin position="3"/>
        <end position="172"/>
    </location>
</feature>
<dbReference type="RefSeq" id="WP_022420763.1">
    <property type="nucleotide sequence ID" value="NZ_FR898595.1"/>
</dbReference>
<dbReference type="InterPro" id="IPR050678">
    <property type="entry name" value="DNA_Partitioning_ATPase"/>
</dbReference>
<dbReference type="PANTHER" id="PTHR13696:SF99">
    <property type="entry name" value="COBYRINIC ACID AC-DIAMIDE SYNTHASE"/>
    <property type="match status" value="1"/>
</dbReference>
<dbReference type="Proteomes" id="UP000018093">
    <property type="component" value="Unassembled WGS sequence"/>
</dbReference>